<feature type="signal peptide" evidence="1">
    <location>
        <begin position="1"/>
        <end position="25"/>
    </location>
</feature>
<comment type="caution">
    <text evidence="2">The sequence shown here is derived from an EMBL/GenBank/DDBJ whole genome shotgun (WGS) entry which is preliminary data.</text>
</comment>
<evidence type="ECO:0000256" key="1">
    <source>
        <dbReference type="SAM" id="SignalP"/>
    </source>
</evidence>
<accession>A0ABT4M7C8</accession>
<protein>
    <submittedName>
        <fullName evidence="2">C4-dicarboxylate ABC transporter</fullName>
    </submittedName>
</protein>
<sequence length="55" mass="5836">MKIRIPAVKALSVCIALAFSSAALAEQPIIVKFSHVVAENTPKGQGALKFKELAE</sequence>
<evidence type="ECO:0000313" key="3">
    <source>
        <dbReference type="Proteomes" id="UP001068379"/>
    </source>
</evidence>
<reference evidence="2" key="1">
    <citation type="submission" date="2022-12" db="EMBL/GenBank/DDBJ databases">
        <title>Bacterial isolates from different developmental stages of Nematostella vectensis.</title>
        <authorList>
            <person name="Fraune S."/>
        </authorList>
    </citation>
    <scope>NUCLEOTIDE SEQUENCE</scope>
    <source>
        <strain evidence="2">G21619-S1</strain>
    </source>
</reference>
<keyword evidence="1" id="KW-0732">Signal</keyword>
<organism evidence="2 3">
    <name type="scientific">Castellaniella denitrificans</name>
    <dbReference type="NCBI Taxonomy" id="56119"/>
    <lineage>
        <taxon>Bacteria</taxon>
        <taxon>Pseudomonadati</taxon>
        <taxon>Pseudomonadota</taxon>
        <taxon>Betaproteobacteria</taxon>
        <taxon>Burkholderiales</taxon>
        <taxon>Alcaligenaceae</taxon>
        <taxon>Castellaniella</taxon>
    </lineage>
</organism>
<proteinExistence type="predicted"/>
<gene>
    <name evidence="2" type="ORF">O4H32_14860</name>
</gene>
<evidence type="ECO:0000313" key="2">
    <source>
        <dbReference type="EMBL" id="MCZ4331221.1"/>
    </source>
</evidence>
<dbReference type="EMBL" id="JAPWHE010000021">
    <property type="protein sequence ID" value="MCZ4331221.1"/>
    <property type="molecule type" value="Genomic_DNA"/>
</dbReference>
<dbReference type="Proteomes" id="UP001068379">
    <property type="component" value="Unassembled WGS sequence"/>
</dbReference>
<keyword evidence="3" id="KW-1185">Reference proteome</keyword>
<feature type="non-terminal residue" evidence="2">
    <location>
        <position position="55"/>
    </location>
</feature>
<name>A0ABT4M7C8_9BURK</name>
<feature type="chain" id="PRO_5045917486" evidence="1">
    <location>
        <begin position="26"/>
        <end position="55"/>
    </location>
</feature>